<feature type="compositionally biased region" description="Basic and acidic residues" evidence="3">
    <location>
        <begin position="83"/>
        <end position="108"/>
    </location>
</feature>
<keyword evidence="2" id="KW-0539">Nucleus</keyword>
<evidence type="ECO:0000313" key="5">
    <source>
        <dbReference type="EMBL" id="KAL2786653.1"/>
    </source>
</evidence>
<dbReference type="Proteomes" id="UP001610563">
    <property type="component" value="Unassembled WGS sequence"/>
</dbReference>
<feature type="compositionally biased region" description="Low complexity" evidence="3">
    <location>
        <begin position="55"/>
        <end position="80"/>
    </location>
</feature>
<dbReference type="InterPro" id="IPR046347">
    <property type="entry name" value="bZIP_sf"/>
</dbReference>
<organism evidence="5 6">
    <name type="scientific">Aspergillus keveii</name>
    <dbReference type="NCBI Taxonomy" id="714993"/>
    <lineage>
        <taxon>Eukaryota</taxon>
        <taxon>Fungi</taxon>
        <taxon>Dikarya</taxon>
        <taxon>Ascomycota</taxon>
        <taxon>Pezizomycotina</taxon>
        <taxon>Eurotiomycetes</taxon>
        <taxon>Eurotiomycetidae</taxon>
        <taxon>Eurotiales</taxon>
        <taxon>Aspergillaceae</taxon>
        <taxon>Aspergillus</taxon>
        <taxon>Aspergillus subgen. Nidulantes</taxon>
    </lineage>
</organism>
<feature type="domain" description="BZIP" evidence="4">
    <location>
        <begin position="84"/>
        <end position="147"/>
    </location>
</feature>
<feature type="region of interest" description="Disordered" evidence="3">
    <location>
        <begin position="1"/>
        <end position="20"/>
    </location>
</feature>
<dbReference type="Gene3D" id="1.20.5.170">
    <property type="match status" value="1"/>
</dbReference>
<evidence type="ECO:0000256" key="3">
    <source>
        <dbReference type="SAM" id="MobiDB-lite"/>
    </source>
</evidence>
<dbReference type="SMART" id="SM00338">
    <property type="entry name" value="BRLZ"/>
    <property type="match status" value="1"/>
</dbReference>
<reference evidence="5 6" key="1">
    <citation type="submission" date="2024-07" db="EMBL/GenBank/DDBJ databases">
        <title>Section-level genome sequencing and comparative genomics of Aspergillus sections Usti and Cavernicolus.</title>
        <authorList>
            <consortium name="Lawrence Berkeley National Laboratory"/>
            <person name="Nybo J.L."/>
            <person name="Vesth T.C."/>
            <person name="Theobald S."/>
            <person name="Frisvad J.C."/>
            <person name="Larsen T.O."/>
            <person name="Kjaerboelling I."/>
            <person name="Rothschild-Mancinelli K."/>
            <person name="Lyhne E.K."/>
            <person name="Kogle M.E."/>
            <person name="Barry K."/>
            <person name="Clum A."/>
            <person name="Na H."/>
            <person name="Ledsgaard L."/>
            <person name="Lin J."/>
            <person name="Lipzen A."/>
            <person name="Kuo A."/>
            <person name="Riley R."/>
            <person name="Mondo S."/>
            <person name="Labutti K."/>
            <person name="Haridas S."/>
            <person name="Pangalinan J."/>
            <person name="Salamov A.A."/>
            <person name="Simmons B.A."/>
            <person name="Magnuson J.K."/>
            <person name="Chen J."/>
            <person name="Drula E."/>
            <person name="Henrissat B."/>
            <person name="Wiebenga A."/>
            <person name="Lubbers R.J."/>
            <person name="Gomes A.C."/>
            <person name="Makela M.R."/>
            <person name="Stajich J."/>
            <person name="Grigoriev I.V."/>
            <person name="Mortensen U.H."/>
            <person name="De Vries R.P."/>
            <person name="Baker S.E."/>
            <person name="Andersen M.R."/>
        </authorList>
    </citation>
    <scope>NUCLEOTIDE SEQUENCE [LARGE SCALE GENOMIC DNA]</scope>
    <source>
        <strain evidence="5 6">CBS 209.92</strain>
    </source>
</reference>
<dbReference type="InterPro" id="IPR004827">
    <property type="entry name" value="bZIP"/>
</dbReference>
<evidence type="ECO:0000259" key="4">
    <source>
        <dbReference type="PROSITE" id="PS50217"/>
    </source>
</evidence>
<sequence length="209" mass="23525">MEYQPHLTLRSPTDNPGSSPFIADMGYPSLPLDLICGLNNYMALQAHNQATGMLPTTPTTSSSETSPTVSPAPSVSPSSADPNESKAARRRAQNRDAQRRFRERKEHQKKILEKDADALRTDYQALLKQYADTATDMTRLVKENDMLRLEVKNLRYQWRLVLAVLQRLQGAESLPVLPEEAFIFEDLSGQAYSEDLSSRPLPNMTRFLS</sequence>
<dbReference type="EMBL" id="JBFTWV010000113">
    <property type="protein sequence ID" value="KAL2786653.1"/>
    <property type="molecule type" value="Genomic_DNA"/>
</dbReference>
<comment type="caution">
    <text evidence="5">The sequence shown here is derived from an EMBL/GenBank/DDBJ whole genome shotgun (WGS) entry which is preliminary data.</text>
</comment>
<protein>
    <recommendedName>
        <fullName evidence="4">BZIP domain-containing protein</fullName>
    </recommendedName>
</protein>
<dbReference type="CDD" id="cd14688">
    <property type="entry name" value="bZIP_YAP"/>
    <property type="match status" value="1"/>
</dbReference>
<dbReference type="InterPro" id="IPR050936">
    <property type="entry name" value="AP-1-like"/>
</dbReference>
<evidence type="ECO:0000256" key="1">
    <source>
        <dbReference type="ARBA" id="ARBA00004123"/>
    </source>
</evidence>
<dbReference type="PROSITE" id="PS50217">
    <property type="entry name" value="BZIP"/>
    <property type="match status" value="1"/>
</dbReference>
<comment type="subcellular location">
    <subcellularLocation>
        <location evidence="1">Nucleus</location>
    </subcellularLocation>
</comment>
<accession>A0ABR4FTR5</accession>
<dbReference type="PROSITE" id="PS00036">
    <property type="entry name" value="BZIP_BASIC"/>
    <property type="match status" value="1"/>
</dbReference>
<feature type="region of interest" description="Disordered" evidence="3">
    <location>
        <begin position="52"/>
        <end position="108"/>
    </location>
</feature>
<name>A0ABR4FTR5_9EURO</name>
<keyword evidence="6" id="KW-1185">Reference proteome</keyword>
<dbReference type="SUPFAM" id="SSF57959">
    <property type="entry name" value="Leucine zipper domain"/>
    <property type="match status" value="1"/>
</dbReference>
<dbReference type="PANTHER" id="PTHR40621">
    <property type="entry name" value="TRANSCRIPTION FACTOR KAPC-RELATED"/>
    <property type="match status" value="1"/>
</dbReference>
<evidence type="ECO:0000256" key="2">
    <source>
        <dbReference type="ARBA" id="ARBA00023242"/>
    </source>
</evidence>
<dbReference type="PANTHER" id="PTHR40621:SF6">
    <property type="entry name" value="AP-1-LIKE TRANSCRIPTION FACTOR YAP1-RELATED"/>
    <property type="match status" value="1"/>
</dbReference>
<evidence type="ECO:0000313" key="6">
    <source>
        <dbReference type="Proteomes" id="UP001610563"/>
    </source>
</evidence>
<proteinExistence type="predicted"/>
<gene>
    <name evidence="5" type="ORF">BJX66DRAFT_341972</name>
</gene>